<dbReference type="RefSeq" id="WP_205725299.1">
    <property type="nucleotide sequence ID" value="NZ_JAFHKR010000038.1"/>
</dbReference>
<dbReference type="Proteomes" id="UP001296923">
    <property type="component" value="Unassembled WGS sequence"/>
</dbReference>
<proteinExistence type="predicted"/>
<evidence type="ECO:0000313" key="1">
    <source>
        <dbReference type="EMBL" id="MBN3554267.1"/>
    </source>
</evidence>
<comment type="caution">
    <text evidence="1">The sequence shown here is derived from an EMBL/GenBank/DDBJ whole genome shotgun (WGS) entry which is preliminary data.</text>
</comment>
<sequence>MIVGGGKDGEYYGIVSSEVDQVILGRRKAELISLDAEKVWFFYKPTKEEVQSEPKFYNLEGKEL</sequence>
<dbReference type="EMBL" id="JAFHKR010000038">
    <property type="protein sequence ID" value="MBN3554267.1"/>
    <property type="molecule type" value="Genomic_DNA"/>
</dbReference>
<keyword evidence="2" id="KW-1185">Reference proteome</keyword>
<accession>A0ABS2ZP46</accession>
<organism evidence="1 2">
    <name type="scientific">Fictibacillus nanhaiensis</name>
    <dbReference type="NCBI Taxonomy" id="742169"/>
    <lineage>
        <taxon>Bacteria</taxon>
        <taxon>Bacillati</taxon>
        <taxon>Bacillota</taxon>
        <taxon>Bacilli</taxon>
        <taxon>Bacillales</taxon>
        <taxon>Fictibacillaceae</taxon>
        <taxon>Fictibacillus</taxon>
    </lineage>
</organism>
<reference evidence="1 2" key="1">
    <citation type="submission" date="2021-01" db="EMBL/GenBank/DDBJ databases">
        <title>Genome Sequencing of Type Strains.</title>
        <authorList>
            <person name="Lemaire J.F."/>
            <person name="Inderbitzin P."/>
            <person name="Collins S.B."/>
            <person name="Wespe N."/>
            <person name="Knight-Connoni V."/>
        </authorList>
    </citation>
    <scope>NUCLEOTIDE SEQUENCE [LARGE SCALE GENOMIC DNA]</scope>
    <source>
        <strain evidence="1 2">DSM 23009</strain>
    </source>
</reference>
<protein>
    <submittedName>
        <fullName evidence="1">Uncharacterized protein</fullName>
    </submittedName>
</protein>
<evidence type="ECO:0000313" key="2">
    <source>
        <dbReference type="Proteomes" id="UP001296923"/>
    </source>
</evidence>
<name>A0ABS2ZP46_9BACL</name>
<gene>
    <name evidence="1" type="ORF">JYA63_08330</name>
</gene>